<reference evidence="2" key="1">
    <citation type="journal article" date="2023" name="Science">
        <title>Genome structures resolve the early diversification of teleost fishes.</title>
        <authorList>
            <person name="Parey E."/>
            <person name="Louis A."/>
            <person name="Montfort J."/>
            <person name="Bouchez O."/>
            <person name="Roques C."/>
            <person name="Iampietro C."/>
            <person name="Lluch J."/>
            <person name="Castinel A."/>
            <person name="Donnadieu C."/>
            <person name="Desvignes T."/>
            <person name="Floi Bucao C."/>
            <person name="Jouanno E."/>
            <person name="Wen M."/>
            <person name="Mejri S."/>
            <person name="Dirks R."/>
            <person name="Jansen H."/>
            <person name="Henkel C."/>
            <person name="Chen W.J."/>
            <person name="Zahm M."/>
            <person name="Cabau C."/>
            <person name="Klopp C."/>
            <person name="Thompson A.W."/>
            <person name="Robinson-Rechavi M."/>
            <person name="Braasch I."/>
            <person name="Lecointre G."/>
            <person name="Bobe J."/>
            <person name="Postlethwait J.H."/>
            <person name="Berthelot C."/>
            <person name="Roest Crollius H."/>
            <person name="Guiguen Y."/>
        </authorList>
    </citation>
    <scope>NUCLEOTIDE SEQUENCE</scope>
    <source>
        <strain evidence="2">WJC10195</strain>
    </source>
</reference>
<sequence length="191" mass="20531">MTVRGEAVRVDGEHELHRRGHARAGGARACGAAAGPNARLRDLFPLLTEDLEIINGKRPEKKRLGSLADLDVHCLPRELQVQIKTLASGLNAMFEFTNSKTRRKNALNKASIVFIDRTLDLTGAVGHHGDSLVEKILSVLPPLPGHRCDVQVDMLELTDLPHTPETQDTLAPRLPGATPGHGSAGASGRPC</sequence>
<protein>
    <submittedName>
        <fullName evidence="2">Uncharacterized protein</fullName>
    </submittedName>
</protein>
<feature type="region of interest" description="Disordered" evidence="1">
    <location>
        <begin position="162"/>
        <end position="191"/>
    </location>
</feature>
<proteinExistence type="predicted"/>
<dbReference type="EMBL" id="JAINUF010000003">
    <property type="protein sequence ID" value="KAJ8368416.1"/>
    <property type="molecule type" value="Genomic_DNA"/>
</dbReference>
<evidence type="ECO:0000313" key="2">
    <source>
        <dbReference type="EMBL" id="KAJ8368416.1"/>
    </source>
</evidence>
<comment type="caution">
    <text evidence="2">The sequence shown here is derived from an EMBL/GenBank/DDBJ whole genome shotgun (WGS) entry which is preliminary data.</text>
</comment>
<dbReference type="AlphaFoldDB" id="A0A9Q1J5U5"/>
<gene>
    <name evidence="2" type="ORF">SKAU_G00084440</name>
</gene>
<organism evidence="2 3">
    <name type="scientific">Synaphobranchus kaupii</name>
    <name type="common">Kaup's arrowtooth eel</name>
    <dbReference type="NCBI Taxonomy" id="118154"/>
    <lineage>
        <taxon>Eukaryota</taxon>
        <taxon>Metazoa</taxon>
        <taxon>Chordata</taxon>
        <taxon>Craniata</taxon>
        <taxon>Vertebrata</taxon>
        <taxon>Euteleostomi</taxon>
        <taxon>Actinopterygii</taxon>
        <taxon>Neopterygii</taxon>
        <taxon>Teleostei</taxon>
        <taxon>Anguilliformes</taxon>
        <taxon>Synaphobranchidae</taxon>
        <taxon>Synaphobranchus</taxon>
    </lineage>
</organism>
<keyword evidence="3" id="KW-1185">Reference proteome</keyword>
<accession>A0A9Q1J5U5</accession>
<dbReference type="Proteomes" id="UP001152622">
    <property type="component" value="Chromosome 3"/>
</dbReference>
<evidence type="ECO:0000313" key="3">
    <source>
        <dbReference type="Proteomes" id="UP001152622"/>
    </source>
</evidence>
<name>A0A9Q1J5U5_SYNKA</name>
<dbReference type="OrthoDB" id="549905at2759"/>
<evidence type="ECO:0000256" key="1">
    <source>
        <dbReference type="SAM" id="MobiDB-lite"/>
    </source>
</evidence>